<dbReference type="FunFam" id="1.10.246.90:FF:000004">
    <property type="entry name" value="Nucleolar protein 58"/>
    <property type="match status" value="1"/>
</dbReference>
<evidence type="ECO:0000256" key="6">
    <source>
        <dbReference type="ARBA" id="ARBA00060303"/>
    </source>
</evidence>
<dbReference type="PANTHER" id="PTHR10894:SF1">
    <property type="entry name" value="NUCLEOLAR PROTEIN 58"/>
    <property type="match status" value="1"/>
</dbReference>
<feature type="domain" description="Nop" evidence="10">
    <location>
        <begin position="876"/>
        <end position="994"/>
    </location>
</feature>
<protein>
    <recommendedName>
        <fullName evidence="3">Nucleolar protein 58</fullName>
    </recommendedName>
    <alternativeName>
        <fullName evidence="8">Nucleolar protein 5</fullName>
    </alternativeName>
</protein>
<name>A0A8J6HEG5_TENMO</name>
<feature type="compositionally biased region" description="Basic and acidic residues" evidence="9">
    <location>
        <begin position="1061"/>
        <end position="1076"/>
    </location>
</feature>
<sequence length="1138" mass="128150">MEVSTPFRQNLRRRSLLNVSAVSSPLRKSTVGGADVSLLEPADDEKERTNRRSMVAMQRRLTNITSSSMSPLVDSNPIIDESQIKDHLRICTKLYTENRISAKNAWQLHVIDVMRKIASTDNANVLQVAGSSLDIGAKVYGLRVDDVHAKGLQLASSMAKSNEKQTNEENEEDGDTSLDQQQRKRSAKKKTKKLAADKRNVVIKEEKNLYGSGDKYWTNSPDQVLQDVDQVLDIELPQATHFNLCLSFKEFEIGKWDPEEEEKLLAETPGLPEVVLDDNGLPIPELDGSIHDIFEDNDVAEDPVSDVEEHQEVFQAQIHGEIAHIVDAVPEENRIETDYGYNVLVKTTSGKYIDKIWAGPSHWKVKFNRRSAARFSGSCIQQVVKHTRKVRVQQKVDFSQLVDDIHENVGKYVVKRAPPTTTLEKITLPVPDLSFQNFHKQTDELLIKPGARRPKLNSIRPELGNDKYEVQVYNYDNPNDSQYCSQNNSIVDNEPDQNSFQDDEGPPISQQMFMDEHLVNAPETVSATHIPYAMQAKKMDMKKLKNAVWKCVTMEEQEGKKCSKIRPIKFSTLYQDLPQYISTDMKKELTSPLALVALLHLCNENNLELRQDQNYKDFTVLKALLDESKLKEIDNLYHEFNSPESAGRIVKLKHFAKFEDTTEALAATTAAVEGKVSKSLKKVLKKYVDKEVQDKLLVADAKLGSAIKDKLSLQCLSNTAVQELMRCIRSQLDSLITGLPKKEMTAMALDKIDTMIVQAVSLLDDLDKELNNYVMRCREWYGWHFPELGKIITDNVAFVKTVKLIGTRDNTGSSDLSDILPEEIEEKVKEAAEISMGTEISDNDILNIQNLCDQVIEISAYRVQLYDYLKARMMAMAPNLTVLVGDLVGARLISHAGSLINLAKHPASTVQILGAEKALFRALKTKKDTPKYGLIYHAQLVGQSSTKNKGKMSRMLAAKASLATRVDALGEDGNFTLGAEHRAKLEARLRILEEGNLRRISGTAKAKAKFEKYQGGNEVKQYPAAADSTLPSTSKRKRSESEVKEEDTAQETPKQKKKKMKKEEANVSVVEVREEIAAENGEESEVVQKKKKKKKNKEKQEEEITVEAEMDVSQEAEVGSEKKKKKKKKHAKKVEELD</sequence>
<comment type="function">
    <text evidence="6">Required for the biogenesis of box C/D snoRNAs such as U3, U8 and U14 snoRNAs. Part of the small subunit (SSU) processome, first precursor of the small eukaryotic ribosomal subunit. During the assembly of the SSU processome in the nucleolus, many ribosome biogenesis factors, an RNA chaperone and ribosomal proteins associate with the nascent pre-rRNA and work in concert to generate RNA folding, modifications, rearrangements and cleavage as well as targeted degradation of pre-ribosomal RNA by the RNA exosome. Core component of box C/D small nucleolar ribonucleoprotein (snoRNP) complexes that function in methylation of multiple sites on ribosomal RNAs (rRNAs) and messenger RNAs (mRNAs).</text>
</comment>
<dbReference type="GO" id="GO:0000796">
    <property type="term" value="C:condensin complex"/>
    <property type="evidence" value="ECO:0007669"/>
    <property type="project" value="InterPro"/>
</dbReference>
<organism evidence="11 12">
    <name type="scientific">Tenebrio molitor</name>
    <name type="common">Yellow mealworm beetle</name>
    <dbReference type="NCBI Taxonomy" id="7067"/>
    <lineage>
        <taxon>Eukaryota</taxon>
        <taxon>Metazoa</taxon>
        <taxon>Ecdysozoa</taxon>
        <taxon>Arthropoda</taxon>
        <taxon>Hexapoda</taxon>
        <taxon>Insecta</taxon>
        <taxon>Pterygota</taxon>
        <taxon>Neoptera</taxon>
        <taxon>Endopterygota</taxon>
        <taxon>Coleoptera</taxon>
        <taxon>Polyphaga</taxon>
        <taxon>Cucujiformia</taxon>
        <taxon>Tenebrionidae</taxon>
        <taxon>Tenebrio</taxon>
    </lineage>
</organism>
<feature type="region of interest" description="Disordered" evidence="9">
    <location>
        <begin position="1019"/>
        <end position="1138"/>
    </location>
</feature>
<dbReference type="InterPro" id="IPR042239">
    <property type="entry name" value="Nop_C"/>
</dbReference>
<dbReference type="Pfam" id="PF01798">
    <property type="entry name" value="Nop"/>
    <property type="match status" value="1"/>
</dbReference>
<evidence type="ECO:0000256" key="5">
    <source>
        <dbReference type="ARBA" id="ARBA00023242"/>
    </source>
</evidence>
<comment type="similarity">
    <text evidence="2">Belongs to the NOP5/NOP56 family.</text>
</comment>
<evidence type="ECO:0000256" key="9">
    <source>
        <dbReference type="SAM" id="MobiDB-lite"/>
    </source>
</evidence>
<dbReference type="GO" id="GO:0032040">
    <property type="term" value="C:small-subunit processome"/>
    <property type="evidence" value="ECO:0007669"/>
    <property type="project" value="InterPro"/>
</dbReference>
<proteinExistence type="inferred from homology"/>
<dbReference type="FunFam" id="1.10.287.4070:FF:000001">
    <property type="entry name" value="Probable Nucleolar protein 58"/>
    <property type="match status" value="1"/>
</dbReference>
<feature type="compositionally biased region" description="Basic residues" evidence="9">
    <location>
        <begin position="1122"/>
        <end position="1132"/>
    </location>
</feature>
<feature type="compositionally biased region" description="Acidic residues" evidence="9">
    <location>
        <begin position="1101"/>
        <end position="1114"/>
    </location>
</feature>
<keyword evidence="5" id="KW-0539">Nucleus</keyword>
<evidence type="ECO:0000313" key="11">
    <source>
        <dbReference type="EMBL" id="KAH0812627.1"/>
    </source>
</evidence>
<dbReference type="PROSITE" id="PS51358">
    <property type="entry name" value="NOP"/>
    <property type="match status" value="1"/>
</dbReference>
<reference evidence="11" key="2">
    <citation type="submission" date="2021-08" db="EMBL/GenBank/DDBJ databases">
        <authorList>
            <person name="Eriksson T."/>
        </authorList>
    </citation>
    <scope>NUCLEOTIDE SEQUENCE</scope>
    <source>
        <strain evidence="11">Stoneville</strain>
        <tissue evidence="11">Whole head</tissue>
    </source>
</reference>
<dbReference type="SUPFAM" id="SSF89124">
    <property type="entry name" value="Nop domain"/>
    <property type="match status" value="1"/>
</dbReference>
<reference evidence="11" key="1">
    <citation type="journal article" date="2020" name="J Insects Food Feed">
        <title>The yellow mealworm (Tenebrio molitor) genome: a resource for the emerging insects as food and feed industry.</title>
        <authorList>
            <person name="Eriksson T."/>
            <person name="Andere A."/>
            <person name="Kelstrup H."/>
            <person name="Emery V."/>
            <person name="Picard C."/>
        </authorList>
    </citation>
    <scope>NUCLEOTIDE SEQUENCE</scope>
    <source>
        <strain evidence="11">Stoneville</strain>
        <tissue evidence="11">Whole head</tissue>
    </source>
</reference>
<dbReference type="GO" id="GO:0031428">
    <property type="term" value="C:box C/D methylation guide snoRNP complex"/>
    <property type="evidence" value="ECO:0007669"/>
    <property type="project" value="InterPro"/>
</dbReference>
<evidence type="ECO:0000256" key="2">
    <source>
        <dbReference type="ARBA" id="ARBA00009211"/>
    </source>
</evidence>
<dbReference type="SMART" id="SM00931">
    <property type="entry name" value="NOSIC"/>
    <property type="match status" value="1"/>
</dbReference>
<dbReference type="GO" id="GO:0007076">
    <property type="term" value="P:mitotic chromosome condensation"/>
    <property type="evidence" value="ECO:0007669"/>
    <property type="project" value="InterPro"/>
</dbReference>
<feature type="region of interest" description="Disordered" evidence="9">
    <location>
        <begin position="156"/>
        <end position="193"/>
    </location>
</feature>
<dbReference type="InterPro" id="IPR012976">
    <property type="entry name" value="NOSIC"/>
</dbReference>
<keyword evidence="12" id="KW-1185">Reference proteome</keyword>
<dbReference type="InterPro" id="IPR045056">
    <property type="entry name" value="Nop56/Nop58"/>
</dbReference>
<dbReference type="PANTHER" id="PTHR10894">
    <property type="entry name" value="NUCLEOLAR PROTEIN 5 NUCLEOLAR PROTEIN NOP5 NOP58"/>
    <property type="match status" value="1"/>
</dbReference>
<dbReference type="GO" id="GO:0030515">
    <property type="term" value="F:snoRNA binding"/>
    <property type="evidence" value="ECO:0007669"/>
    <property type="project" value="InterPro"/>
</dbReference>
<evidence type="ECO:0000313" key="12">
    <source>
        <dbReference type="Proteomes" id="UP000719412"/>
    </source>
</evidence>
<dbReference type="Pfam" id="PF05786">
    <property type="entry name" value="Cnd2"/>
    <property type="match status" value="2"/>
</dbReference>
<dbReference type="Gene3D" id="1.10.287.4070">
    <property type="match status" value="1"/>
</dbReference>
<evidence type="ECO:0000256" key="7">
    <source>
        <dbReference type="ARBA" id="ARBA00063404"/>
    </source>
</evidence>
<dbReference type="AlphaFoldDB" id="A0A8J6HEG5"/>
<evidence type="ECO:0000256" key="1">
    <source>
        <dbReference type="ARBA" id="ARBA00004604"/>
    </source>
</evidence>
<gene>
    <name evidence="11" type="ORF">GEV33_010166</name>
</gene>
<dbReference type="InterPro" id="IPR002687">
    <property type="entry name" value="Nop_dom"/>
</dbReference>
<evidence type="ECO:0000259" key="10">
    <source>
        <dbReference type="PROSITE" id="PS51358"/>
    </source>
</evidence>
<accession>A0A8J6HEG5</accession>
<keyword evidence="4" id="KW-0690">Ribosome biogenesis</keyword>
<evidence type="ECO:0000256" key="8">
    <source>
        <dbReference type="ARBA" id="ARBA00082313"/>
    </source>
</evidence>
<dbReference type="Gene3D" id="1.10.246.90">
    <property type="entry name" value="Nop domain"/>
    <property type="match status" value="1"/>
</dbReference>
<evidence type="ECO:0000256" key="4">
    <source>
        <dbReference type="ARBA" id="ARBA00022517"/>
    </source>
</evidence>
<comment type="subunit">
    <text evidence="7">Core component of box C/D small nucleolar ribonucleoprotein (snoRNP) particles; the core proteins SNU13, NOP56, NOP58 and FBL or FBLL1 assemble stepwise onto the snoRNA. Interacts with NOLC1/Nopp140. Interacts with NOPCHAP1, NUFIP1, RUVBL1 and RUVBL2; NOPCHAP1 bridges the association of NOP58 with RUVBL1:RUVBL2 and NUFIP1. Interacts with PIH1D1. Part of the small subunit (SSU) processome, composed of more than 70 proteins and the RNA chaperone small nucleolar RNA (snoRNA) U3.</text>
</comment>
<dbReference type="GO" id="GO:0042254">
    <property type="term" value="P:ribosome biogenesis"/>
    <property type="evidence" value="ECO:0007669"/>
    <property type="project" value="UniProtKB-KW"/>
</dbReference>
<dbReference type="Proteomes" id="UP000719412">
    <property type="component" value="Unassembled WGS sequence"/>
</dbReference>
<comment type="caution">
    <text evidence="11">The sequence shown here is derived from an EMBL/GenBank/DDBJ whole genome shotgun (WGS) entry which is preliminary data.</text>
</comment>
<feature type="compositionally biased region" description="Basic residues" evidence="9">
    <location>
        <begin position="183"/>
        <end position="193"/>
    </location>
</feature>
<dbReference type="InterPro" id="IPR022816">
    <property type="entry name" value="Condensin_barren_su2"/>
</dbReference>
<comment type="subcellular location">
    <subcellularLocation>
        <location evidence="1">Nucleus</location>
        <location evidence="1">Nucleolus</location>
    </subcellularLocation>
</comment>
<dbReference type="EMBL" id="JABDTM020025902">
    <property type="protein sequence ID" value="KAH0812627.1"/>
    <property type="molecule type" value="Genomic_DNA"/>
</dbReference>
<evidence type="ECO:0000256" key="3">
    <source>
        <dbReference type="ARBA" id="ARBA00020379"/>
    </source>
</evidence>
<dbReference type="InterPro" id="IPR036070">
    <property type="entry name" value="Nop_dom_sf"/>
</dbReference>